<evidence type="ECO:0000256" key="6">
    <source>
        <dbReference type="ARBA" id="ARBA00022840"/>
    </source>
</evidence>
<dbReference type="GO" id="GO:0043138">
    <property type="term" value="F:3'-5' DNA helicase activity"/>
    <property type="evidence" value="ECO:0007669"/>
    <property type="project" value="InterPro"/>
</dbReference>
<feature type="region of interest" description="Disordered" evidence="10">
    <location>
        <begin position="519"/>
        <end position="583"/>
    </location>
</feature>
<dbReference type="Proteomes" id="UP001360560">
    <property type="component" value="Unassembled WGS sequence"/>
</dbReference>
<feature type="domain" description="Helicase ATP-binding" evidence="11">
    <location>
        <begin position="116"/>
        <end position="283"/>
    </location>
</feature>
<dbReference type="SUPFAM" id="SSF52540">
    <property type="entry name" value="P-loop containing nucleoside triphosphate hydrolases"/>
    <property type="match status" value="1"/>
</dbReference>
<feature type="compositionally biased region" description="Acidic residues" evidence="10">
    <location>
        <begin position="881"/>
        <end position="898"/>
    </location>
</feature>
<evidence type="ECO:0000256" key="5">
    <source>
        <dbReference type="ARBA" id="ARBA00022806"/>
    </source>
</evidence>
<comment type="similarity">
    <text evidence="2 9">Belongs to the DEAD box helicase family. DEAH subfamily. FANCM sub-subfamily.</text>
</comment>
<dbReference type="PROSITE" id="PS51192">
    <property type="entry name" value="HELICASE_ATP_BIND_1"/>
    <property type="match status" value="1"/>
</dbReference>
<evidence type="ECO:0000259" key="11">
    <source>
        <dbReference type="PROSITE" id="PS51192"/>
    </source>
</evidence>
<feature type="compositionally biased region" description="Basic and acidic residues" evidence="10">
    <location>
        <begin position="931"/>
        <end position="944"/>
    </location>
</feature>
<dbReference type="Pfam" id="PF04851">
    <property type="entry name" value="ResIII"/>
    <property type="match status" value="1"/>
</dbReference>
<evidence type="ECO:0000256" key="8">
    <source>
        <dbReference type="ARBA" id="ARBA00047995"/>
    </source>
</evidence>
<proteinExistence type="inferred from homology"/>
<evidence type="ECO:0000256" key="4">
    <source>
        <dbReference type="ARBA" id="ARBA00022801"/>
    </source>
</evidence>
<keyword evidence="6" id="KW-0067">ATP-binding</keyword>
<dbReference type="SMART" id="SM00487">
    <property type="entry name" value="DEXDc"/>
    <property type="match status" value="1"/>
</dbReference>
<evidence type="ECO:0000256" key="1">
    <source>
        <dbReference type="ARBA" id="ARBA00004123"/>
    </source>
</evidence>
<dbReference type="InterPro" id="IPR027417">
    <property type="entry name" value="P-loop_NTPase"/>
</dbReference>
<comment type="subcellular location">
    <subcellularLocation>
        <location evidence="1 9">Nucleus</location>
    </subcellularLocation>
</comment>
<feature type="domain" description="Helicase C-terminal" evidence="12">
    <location>
        <begin position="538"/>
        <end position="686"/>
    </location>
</feature>
<comment type="function">
    <text evidence="9">ATP-dependent DNA helicase involved in DNA damage repair by homologous recombination and in genome maintenance. Capable of unwinding D-loops. Plays a role in limiting crossover recombinants during mitotic DNA double-strand break (DSB) repair. Component of a FANCM-MHF complex which promotes gene conversion at blocked replication forks, probably by reversal of the stalled fork.</text>
</comment>
<organism evidence="13 14">
    <name type="scientific">Saccharomycopsis crataegensis</name>
    <dbReference type="NCBI Taxonomy" id="43959"/>
    <lineage>
        <taxon>Eukaryota</taxon>
        <taxon>Fungi</taxon>
        <taxon>Dikarya</taxon>
        <taxon>Ascomycota</taxon>
        <taxon>Saccharomycotina</taxon>
        <taxon>Saccharomycetes</taxon>
        <taxon>Saccharomycopsidaceae</taxon>
        <taxon>Saccharomycopsis</taxon>
    </lineage>
</organism>
<dbReference type="GO" id="GO:0005634">
    <property type="term" value="C:nucleus"/>
    <property type="evidence" value="ECO:0007669"/>
    <property type="project" value="UniProtKB-SubCell"/>
</dbReference>
<evidence type="ECO:0000313" key="14">
    <source>
        <dbReference type="Proteomes" id="UP001360560"/>
    </source>
</evidence>
<protein>
    <recommendedName>
        <fullName evidence="9">ATP-dependent DNA helicase</fullName>
        <ecNumber evidence="9">3.6.4.12</ecNumber>
    </recommendedName>
</protein>
<feature type="compositionally biased region" description="Polar residues" evidence="10">
    <location>
        <begin position="987"/>
        <end position="1000"/>
    </location>
</feature>
<feature type="compositionally biased region" description="Basic and acidic residues" evidence="10">
    <location>
        <begin position="519"/>
        <end position="528"/>
    </location>
</feature>
<dbReference type="GO" id="GO:0005524">
    <property type="term" value="F:ATP binding"/>
    <property type="evidence" value="ECO:0007669"/>
    <property type="project" value="UniProtKB-UniRule"/>
</dbReference>
<dbReference type="GO" id="GO:0000400">
    <property type="term" value="F:four-way junction DNA binding"/>
    <property type="evidence" value="ECO:0007669"/>
    <property type="project" value="TreeGrafter"/>
</dbReference>
<reference evidence="13 14" key="1">
    <citation type="journal article" date="2023" name="Elife">
        <title>Identification of key yeast species and microbe-microbe interactions impacting larval growth of Drosophila in the wild.</title>
        <authorList>
            <person name="Mure A."/>
            <person name="Sugiura Y."/>
            <person name="Maeda R."/>
            <person name="Honda K."/>
            <person name="Sakurai N."/>
            <person name="Takahashi Y."/>
            <person name="Watada M."/>
            <person name="Katoh T."/>
            <person name="Gotoh A."/>
            <person name="Gotoh Y."/>
            <person name="Taniguchi I."/>
            <person name="Nakamura K."/>
            <person name="Hayashi T."/>
            <person name="Katayama T."/>
            <person name="Uemura T."/>
            <person name="Hattori Y."/>
        </authorList>
    </citation>
    <scope>NUCLEOTIDE SEQUENCE [LARGE SCALE GENOMIC DNA]</scope>
    <source>
        <strain evidence="13 14">SC-9</strain>
    </source>
</reference>
<evidence type="ECO:0000313" key="13">
    <source>
        <dbReference type="EMBL" id="GMM34970.1"/>
    </source>
</evidence>
<dbReference type="Gene3D" id="3.40.50.300">
    <property type="entry name" value="P-loop containing nucleotide triphosphate hydrolases"/>
    <property type="match status" value="2"/>
</dbReference>
<evidence type="ECO:0000256" key="10">
    <source>
        <dbReference type="SAM" id="MobiDB-lite"/>
    </source>
</evidence>
<gene>
    <name evidence="13" type="ORF">DASC09_022950</name>
</gene>
<keyword evidence="5 13" id="KW-0347">Helicase</keyword>
<feature type="compositionally biased region" description="Polar residues" evidence="10">
    <location>
        <begin position="869"/>
        <end position="880"/>
    </location>
</feature>
<dbReference type="InterPro" id="IPR014001">
    <property type="entry name" value="Helicase_ATP-bd"/>
</dbReference>
<keyword evidence="3" id="KW-0547">Nucleotide-binding</keyword>
<comment type="caution">
    <text evidence="13">The sequence shown here is derived from an EMBL/GenBank/DDBJ whole genome shotgun (WGS) entry which is preliminary data.</text>
</comment>
<dbReference type="InterPro" id="IPR044749">
    <property type="entry name" value="FANCM_DEXDc"/>
</dbReference>
<dbReference type="CDD" id="cd18033">
    <property type="entry name" value="DEXDc_FANCM"/>
    <property type="match status" value="1"/>
</dbReference>
<dbReference type="InterPro" id="IPR001650">
    <property type="entry name" value="Helicase_C-like"/>
</dbReference>
<feature type="compositionally biased region" description="Acidic residues" evidence="10">
    <location>
        <begin position="971"/>
        <end position="983"/>
    </location>
</feature>
<dbReference type="PANTHER" id="PTHR14025">
    <property type="entry name" value="FANCONI ANEMIA GROUP M FANCM FAMILY MEMBER"/>
    <property type="match status" value="1"/>
</dbReference>
<keyword evidence="14" id="KW-1185">Reference proteome</keyword>
<evidence type="ECO:0000256" key="9">
    <source>
        <dbReference type="RuleBase" id="RU367027"/>
    </source>
</evidence>
<dbReference type="GO" id="GO:0009378">
    <property type="term" value="F:four-way junction helicase activity"/>
    <property type="evidence" value="ECO:0007669"/>
    <property type="project" value="TreeGrafter"/>
</dbReference>
<dbReference type="InterPro" id="IPR039686">
    <property type="entry name" value="FANCM/Mph1-like_ID"/>
</dbReference>
<name>A0AAV5QKU4_9ASCO</name>
<feature type="region of interest" description="Disordered" evidence="10">
    <location>
        <begin position="835"/>
        <end position="906"/>
    </location>
</feature>
<dbReference type="GO" id="GO:0036297">
    <property type="term" value="P:interstrand cross-link repair"/>
    <property type="evidence" value="ECO:0007669"/>
    <property type="project" value="TreeGrafter"/>
</dbReference>
<feature type="compositionally biased region" description="Polar residues" evidence="10">
    <location>
        <begin position="946"/>
        <end position="966"/>
    </location>
</feature>
<dbReference type="PROSITE" id="PS51194">
    <property type="entry name" value="HELICASE_CTER"/>
    <property type="match status" value="1"/>
</dbReference>
<dbReference type="EMBL" id="BTFZ01000004">
    <property type="protein sequence ID" value="GMM34970.1"/>
    <property type="molecule type" value="Genomic_DNA"/>
</dbReference>
<dbReference type="SMART" id="SM00490">
    <property type="entry name" value="HELICc"/>
    <property type="match status" value="1"/>
</dbReference>
<dbReference type="EC" id="3.6.4.12" evidence="9"/>
<dbReference type="InterPro" id="IPR006935">
    <property type="entry name" value="Helicase/UvrB_N"/>
</dbReference>
<dbReference type="RefSeq" id="XP_064851970.1">
    <property type="nucleotide sequence ID" value="XM_064995898.1"/>
</dbReference>
<evidence type="ECO:0000256" key="7">
    <source>
        <dbReference type="ARBA" id="ARBA00023242"/>
    </source>
</evidence>
<sequence length="1242" mass="141543">MSFHLLLASKGVSKSHNIAIGILSEVRLTDPKMSNDSDSDDFLSDSFGSDDEIVFLENQVNGQDQHQNPLQLQQYEEIPQQTIKIGPLTHHEIDYEALATYTYPVNFPIREYQFQIVKECFYQNLICAIPTGTGKTFISSCVMLNYYRWFPKSKIIFVAPTRPLVAQQIKAAVGMTGIKSDDVAILLDKSKKNRPEIWNSKRVFFSTPQVIDNDLKAGFCDPKSISLIVIDEAHRTRGNYAYNNIIKFISRFSLSFRILALTATPGSDIVGVQEVTTNLLASKIEIRTEKSPDIERYMKNKDMDKRIVDMNEEILDVIDLLAEAIKPTLDIANKQKVYEETNPSEINAFKAMEASQRVINNPRYNEGLKWYLYFILQLLNAVGQMLRRLKVYGIKTFYSYLENKSKEFMAKYDLGKSTNKTAASFYYHDSIKKILRDYKDKATDPGFVGHPKLEILVEELTEFFKDSKKFNNDNSRVIIFTEMRESALEIVKAVDSVGDPELLKPHIFIGQAKEKEKFDDVGFREKNKPKGRGRKKKADQDKVEKEKTEKQKAKESAKTKEKAERESRRTGSSESAQINGMSQKQQKQLIKEFKQGKYNILVATSIGEEGLDIGEVDLIVCYDATSSPIKNIQRMGRTGRKQDGKVLLLLTKQENSKFEKSMNSYEVVQEQITSGSHIDYCESDRIIPTKYKPICEKKIIEVDDEFANEEEDDEIIKRATQHMNGKASKPKKNKGKSMDQNIEHLMLRHKKAPKKKFFMPDGVETGFKNASLLVRRVGSSIPLSEENSVLVSDGENNNSNNNTSVNVSGMESLGENDIMRLLESSDEETDLIGKSIESSQRRELSPHLAIGKRKTTAIEPTAPKRAKPNDNNGVETVDITNDSDDFFFDDDDNDDDDNGQFTFDKEDISVISDKPLDISVAQDKPLNTHNDSSRGHSVDGKRADVQNFNRPSSAVNSISGKISPNNKSDELSSEDFSSECEPDTDNHSFAHSSLKSNPDFKSSFDGDLRIEKVVKKDIGKDITSMIKNTFGALQYKNNKIINNTLKRRRTLGVRRRPTQGEQTSKMITDEEMSAVLRKEQQERIRKENLERLQCLEQAMIRKQQHELKNKKPKNKEQDLKEIGDTIYSMKFHARSGYITQKQESDLYHRFADVANGMVMNELGDPLVSVRNGEGKTFSRIRHSTKSQRLIKVHELIDKSNYGDGYKKLRSLIISQKRFEIDRKKKGKLGLEWGKMDQFVVDD</sequence>
<keyword evidence="4" id="KW-0378">Hydrolase</keyword>
<feature type="compositionally biased region" description="Basic and acidic residues" evidence="10">
    <location>
        <begin position="538"/>
        <end position="571"/>
    </location>
</feature>
<dbReference type="GO" id="GO:0016787">
    <property type="term" value="F:hydrolase activity"/>
    <property type="evidence" value="ECO:0007669"/>
    <property type="project" value="UniProtKB-KW"/>
</dbReference>
<evidence type="ECO:0000256" key="3">
    <source>
        <dbReference type="ARBA" id="ARBA00022741"/>
    </source>
</evidence>
<keyword evidence="7" id="KW-0539">Nucleus</keyword>
<dbReference type="GO" id="GO:0045003">
    <property type="term" value="P:double-strand break repair via synthesis-dependent strand annealing"/>
    <property type="evidence" value="ECO:0007669"/>
    <property type="project" value="TreeGrafter"/>
</dbReference>
<accession>A0AAV5QKU4</accession>
<dbReference type="Pfam" id="PF00271">
    <property type="entry name" value="Helicase_C"/>
    <property type="match status" value="1"/>
</dbReference>
<evidence type="ECO:0000256" key="2">
    <source>
        <dbReference type="ARBA" id="ARBA00009889"/>
    </source>
</evidence>
<dbReference type="CDD" id="cd12091">
    <property type="entry name" value="FANCM_ID"/>
    <property type="match status" value="1"/>
</dbReference>
<dbReference type="AlphaFoldDB" id="A0AAV5QKU4"/>
<comment type="subunit">
    <text evidence="9">Interacts with the MHF histone-fold complex to form the FANCM-MHF complex.</text>
</comment>
<dbReference type="FunFam" id="3.40.50.300:FF:000861">
    <property type="entry name" value="Fanconi anemia, complementation group M"/>
    <property type="match status" value="1"/>
</dbReference>
<dbReference type="PANTHER" id="PTHR14025:SF20">
    <property type="entry name" value="FANCONI ANEMIA GROUP M PROTEIN"/>
    <property type="match status" value="1"/>
</dbReference>
<comment type="catalytic activity">
    <reaction evidence="8 9">
        <text>ATP + H2O = ADP + phosphate + H(+)</text>
        <dbReference type="Rhea" id="RHEA:13065"/>
        <dbReference type="ChEBI" id="CHEBI:15377"/>
        <dbReference type="ChEBI" id="CHEBI:15378"/>
        <dbReference type="ChEBI" id="CHEBI:30616"/>
        <dbReference type="ChEBI" id="CHEBI:43474"/>
        <dbReference type="ChEBI" id="CHEBI:456216"/>
        <dbReference type="EC" id="3.6.4.12"/>
    </reaction>
</comment>
<dbReference type="GeneID" id="90072949"/>
<evidence type="ECO:0000259" key="12">
    <source>
        <dbReference type="PROSITE" id="PS51194"/>
    </source>
</evidence>
<feature type="region of interest" description="Disordered" evidence="10">
    <location>
        <begin position="921"/>
        <end position="1001"/>
    </location>
</feature>